<dbReference type="GO" id="GO:0005759">
    <property type="term" value="C:mitochondrial matrix"/>
    <property type="evidence" value="ECO:0007669"/>
    <property type="project" value="UniProtKB-SubCell"/>
</dbReference>
<keyword evidence="3 4" id="KW-0143">Chaperone</keyword>
<comment type="similarity">
    <text evidence="4">Belongs to the SDHAF2 family.</text>
</comment>
<reference evidence="6 7" key="1">
    <citation type="journal article" date="2018" name="Nat. Ecol. Evol.">
        <title>Pezizomycetes genomes reveal the molecular basis of ectomycorrhizal truffle lifestyle.</title>
        <authorList>
            <person name="Murat C."/>
            <person name="Payen T."/>
            <person name="Noel B."/>
            <person name="Kuo A."/>
            <person name="Morin E."/>
            <person name="Chen J."/>
            <person name="Kohler A."/>
            <person name="Krizsan K."/>
            <person name="Balestrini R."/>
            <person name="Da Silva C."/>
            <person name="Montanini B."/>
            <person name="Hainaut M."/>
            <person name="Levati E."/>
            <person name="Barry K.W."/>
            <person name="Belfiori B."/>
            <person name="Cichocki N."/>
            <person name="Clum A."/>
            <person name="Dockter R.B."/>
            <person name="Fauchery L."/>
            <person name="Guy J."/>
            <person name="Iotti M."/>
            <person name="Le Tacon F."/>
            <person name="Lindquist E.A."/>
            <person name="Lipzen A."/>
            <person name="Malagnac F."/>
            <person name="Mello A."/>
            <person name="Molinier V."/>
            <person name="Miyauchi S."/>
            <person name="Poulain J."/>
            <person name="Riccioni C."/>
            <person name="Rubini A."/>
            <person name="Sitrit Y."/>
            <person name="Splivallo R."/>
            <person name="Traeger S."/>
            <person name="Wang M."/>
            <person name="Zifcakova L."/>
            <person name="Wipf D."/>
            <person name="Zambonelli A."/>
            <person name="Paolocci F."/>
            <person name="Nowrousian M."/>
            <person name="Ottonello S."/>
            <person name="Baldrian P."/>
            <person name="Spatafora J.W."/>
            <person name="Henrissat B."/>
            <person name="Nagy L.G."/>
            <person name="Aury J.M."/>
            <person name="Wincker P."/>
            <person name="Grigoriev I.V."/>
            <person name="Bonfante P."/>
            <person name="Martin F.M."/>
        </authorList>
    </citation>
    <scope>NUCLEOTIDE SEQUENCE [LARGE SCALE GENOMIC DNA]</scope>
    <source>
        <strain evidence="6 7">RN42</strain>
    </source>
</reference>
<dbReference type="GO" id="GO:0034553">
    <property type="term" value="P:mitochondrial respiratory chain complex II assembly"/>
    <property type="evidence" value="ECO:0007669"/>
    <property type="project" value="TreeGrafter"/>
</dbReference>
<name>A0A3N4IKN1_ASCIM</name>
<proteinExistence type="inferred from homology"/>
<keyword evidence="7" id="KW-1185">Reference proteome</keyword>
<keyword evidence="2 4" id="KW-0496">Mitochondrion</keyword>
<comment type="subunit">
    <text evidence="4">Interacts with the flavoprotein subunit within the SDH catalytic dimer.</text>
</comment>
<gene>
    <name evidence="6" type="ORF">BJ508DRAFT_222622</name>
</gene>
<dbReference type="EMBL" id="ML119657">
    <property type="protein sequence ID" value="RPA84690.1"/>
    <property type="molecule type" value="Genomic_DNA"/>
</dbReference>
<comment type="function">
    <text evidence="4">Plays an essential role in the assembly of succinate dehydrogenase (SDH), an enzyme complex (also referred to as respiratory complex II) that is a component of both the tricarboxylic acid (TCA) cycle and the mitochondrial electron transport chain, and which couples the oxidation of succinate to fumarate with the reduction of ubiquinone (coenzyme Q) to ubiquinol. Required for flavinylation (covalent attachment of FAD) of the flavoprotein subunit of the SDH catalytic dimer.</text>
</comment>
<feature type="compositionally biased region" description="Low complexity" evidence="5">
    <location>
        <begin position="1"/>
        <end position="41"/>
    </location>
</feature>
<feature type="compositionally biased region" description="Polar residues" evidence="5">
    <location>
        <begin position="45"/>
        <end position="76"/>
    </location>
</feature>
<dbReference type="InterPro" id="IPR005631">
    <property type="entry name" value="SDH"/>
</dbReference>
<dbReference type="STRING" id="1160509.A0A3N4IKN1"/>
<dbReference type="HAMAP" id="MF_03057">
    <property type="entry name" value="SDHAF2"/>
    <property type="match status" value="1"/>
</dbReference>
<dbReference type="InterPro" id="IPR028882">
    <property type="entry name" value="SDHAF2"/>
</dbReference>
<evidence type="ECO:0000313" key="7">
    <source>
        <dbReference type="Proteomes" id="UP000275078"/>
    </source>
</evidence>
<comment type="subcellular location">
    <subcellularLocation>
        <location evidence="1 4">Mitochondrion matrix</location>
    </subcellularLocation>
</comment>
<dbReference type="GO" id="GO:0006099">
    <property type="term" value="P:tricarboxylic acid cycle"/>
    <property type="evidence" value="ECO:0007669"/>
    <property type="project" value="TreeGrafter"/>
</dbReference>
<organism evidence="6 7">
    <name type="scientific">Ascobolus immersus RN42</name>
    <dbReference type="NCBI Taxonomy" id="1160509"/>
    <lineage>
        <taxon>Eukaryota</taxon>
        <taxon>Fungi</taxon>
        <taxon>Dikarya</taxon>
        <taxon>Ascomycota</taxon>
        <taxon>Pezizomycotina</taxon>
        <taxon>Pezizomycetes</taxon>
        <taxon>Pezizales</taxon>
        <taxon>Ascobolaceae</taxon>
        <taxon>Ascobolus</taxon>
    </lineage>
</organism>
<accession>A0A3N4IKN1</accession>
<dbReference type="Pfam" id="PF03937">
    <property type="entry name" value="Sdh5"/>
    <property type="match status" value="1"/>
</dbReference>
<evidence type="ECO:0000256" key="3">
    <source>
        <dbReference type="ARBA" id="ARBA00023186"/>
    </source>
</evidence>
<feature type="compositionally biased region" description="Basic and acidic residues" evidence="5">
    <location>
        <begin position="111"/>
        <end position="122"/>
    </location>
</feature>
<evidence type="ECO:0000313" key="6">
    <source>
        <dbReference type="EMBL" id="RPA84690.1"/>
    </source>
</evidence>
<dbReference type="Gene3D" id="1.10.150.250">
    <property type="entry name" value="Flavinator of succinate dehydrogenase"/>
    <property type="match status" value="1"/>
</dbReference>
<protein>
    <recommendedName>
        <fullName evidence="4">Succinate dehydrogenase assembly factor 2, mitochondrial</fullName>
        <shortName evidence="4">SDH assembly factor 2</shortName>
        <shortName evidence="4">SDHAF2</shortName>
    </recommendedName>
</protein>
<evidence type="ECO:0000256" key="5">
    <source>
        <dbReference type="SAM" id="MobiDB-lite"/>
    </source>
</evidence>
<dbReference type="PANTHER" id="PTHR12469">
    <property type="entry name" value="PROTEIN EMI5 HOMOLOG, MITOCHONDRIAL"/>
    <property type="match status" value="1"/>
</dbReference>
<evidence type="ECO:0000256" key="1">
    <source>
        <dbReference type="ARBA" id="ARBA00004305"/>
    </source>
</evidence>
<dbReference type="Proteomes" id="UP000275078">
    <property type="component" value="Unassembled WGS sequence"/>
</dbReference>
<feature type="region of interest" description="Disordered" evidence="5">
    <location>
        <begin position="1"/>
        <end position="122"/>
    </location>
</feature>
<dbReference type="AlphaFoldDB" id="A0A3N4IKN1"/>
<evidence type="ECO:0000256" key="4">
    <source>
        <dbReference type="HAMAP-Rule" id="MF_03057"/>
    </source>
</evidence>
<dbReference type="OrthoDB" id="284292at2759"/>
<dbReference type="FunFam" id="1.10.150.250:FF:000002">
    <property type="entry name" value="Succinate dehydrogenase assembly factor 2, mitochondrial"/>
    <property type="match status" value="1"/>
</dbReference>
<evidence type="ECO:0000256" key="2">
    <source>
        <dbReference type="ARBA" id="ARBA00023128"/>
    </source>
</evidence>
<dbReference type="GO" id="GO:0006121">
    <property type="term" value="P:mitochondrial electron transport, succinate to ubiquinone"/>
    <property type="evidence" value="ECO:0007669"/>
    <property type="project" value="UniProtKB-UniRule"/>
</dbReference>
<sequence length="285" mass="31401">MLSRALLRSARLAGTSARSFSSAPSVLSASESGSSVGSGHRSGNERQATPNTEYAKQQTSKPINPRIDQQQHTQNDVLPKSGVHNAPPEFLSSTDPKWAKKVGGASLKPSSDPKHQDPKDQEHVFDLKIDPIERTGETLDKMRARLLYQSRKRGILETDLLLSTFAEQNLPQLNEKQLQEYDKFLDEADWDIYYWCTQEAPPTSQEYAEGAAEGVAANATAAGKAPKGEKEYGVEEWAQTVGKAKVPYKEIPQKWKDSEILGMLRQHVENKKGEAGGGLGRMPSL</sequence>
<dbReference type="InterPro" id="IPR036714">
    <property type="entry name" value="SDH_sf"/>
</dbReference>
<dbReference type="SUPFAM" id="SSF109910">
    <property type="entry name" value="YgfY-like"/>
    <property type="match status" value="1"/>
</dbReference>
<dbReference type="PANTHER" id="PTHR12469:SF2">
    <property type="entry name" value="SUCCINATE DEHYDROGENASE ASSEMBLY FACTOR 2, MITOCHONDRIAL"/>
    <property type="match status" value="1"/>
</dbReference>